<protein>
    <submittedName>
        <fullName evidence="2">tRNA (Adenosine(37)-N6)-threonylcarbamoyltransferase complex dimerization subunit type 1 TsaB</fullName>
        <ecNumber evidence="2">2.3.1.234</ecNumber>
    </submittedName>
</protein>
<dbReference type="KEGG" id="fms:M1R53_07385"/>
<gene>
    <name evidence="2" type="primary">tsaB</name>
    <name evidence="2" type="ORF">M1R53_07385</name>
</gene>
<keyword evidence="2" id="KW-0808">Transferase</keyword>
<dbReference type="RefSeq" id="WP_249242575.1">
    <property type="nucleotide sequence ID" value="NZ_CP096649.1"/>
</dbReference>
<dbReference type="CDD" id="cd24032">
    <property type="entry name" value="ASKHA_NBD_TsaB"/>
    <property type="match status" value="1"/>
</dbReference>
<dbReference type="InterPro" id="IPR043129">
    <property type="entry name" value="ATPase_NBD"/>
</dbReference>
<dbReference type="AlphaFoldDB" id="A0A9E7DJE3"/>
<evidence type="ECO:0000313" key="3">
    <source>
        <dbReference type="Proteomes" id="UP000831151"/>
    </source>
</evidence>
<dbReference type="Proteomes" id="UP000831151">
    <property type="component" value="Chromosome"/>
</dbReference>
<keyword evidence="3" id="KW-1185">Reference proteome</keyword>
<keyword evidence="2" id="KW-0012">Acyltransferase</keyword>
<dbReference type="EC" id="2.3.1.234" evidence="2"/>
<dbReference type="EMBL" id="CP096649">
    <property type="protein sequence ID" value="UQK59055.1"/>
    <property type="molecule type" value="Genomic_DNA"/>
</dbReference>
<reference evidence="2" key="1">
    <citation type="submission" date="2022-04" db="EMBL/GenBank/DDBJ databases">
        <title>Complete genome sequences of Ezakiella coagulans and Fenollaria massiliensis.</title>
        <authorList>
            <person name="France M.T."/>
            <person name="Clifford J."/>
            <person name="Narina S."/>
            <person name="Rutt L."/>
            <person name="Ravel J."/>
        </authorList>
    </citation>
    <scope>NUCLEOTIDE SEQUENCE</scope>
    <source>
        <strain evidence="2">C0061C2</strain>
    </source>
</reference>
<dbReference type="InterPro" id="IPR000905">
    <property type="entry name" value="Gcp-like_dom"/>
</dbReference>
<evidence type="ECO:0000259" key="1">
    <source>
        <dbReference type="Pfam" id="PF00814"/>
    </source>
</evidence>
<dbReference type="InterPro" id="IPR022496">
    <property type="entry name" value="T6A_TsaB"/>
</dbReference>
<dbReference type="Pfam" id="PF00814">
    <property type="entry name" value="TsaD"/>
    <property type="match status" value="1"/>
</dbReference>
<dbReference type="GO" id="GO:0061711">
    <property type="term" value="F:tRNA N(6)-L-threonylcarbamoyladenine synthase activity"/>
    <property type="evidence" value="ECO:0007669"/>
    <property type="project" value="UniProtKB-EC"/>
</dbReference>
<dbReference type="Gene3D" id="3.30.420.40">
    <property type="match status" value="2"/>
</dbReference>
<proteinExistence type="predicted"/>
<evidence type="ECO:0000313" key="2">
    <source>
        <dbReference type="EMBL" id="UQK59055.1"/>
    </source>
</evidence>
<accession>A0A9E7DJE3</accession>
<organism evidence="2 3">
    <name type="scientific">Fenollaria massiliensis</name>
    <dbReference type="NCBI Taxonomy" id="938288"/>
    <lineage>
        <taxon>Bacteria</taxon>
        <taxon>Bacillati</taxon>
        <taxon>Bacillota</taxon>
        <taxon>Clostridia</taxon>
        <taxon>Eubacteriales</taxon>
        <taxon>Fenollaria</taxon>
    </lineage>
</organism>
<dbReference type="GO" id="GO:0002949">
    <property type="term" value="P:tRNA threonylcarbamoyladenosine modification"/>
    <property type="evidence" value="ECO:0007669"/>
    <property type="project" value="InterPro"/>
</dbReference>
<sequence length="223" mass="25107">MKILSLDSSSRYISAALAVDGVVRGEFNVSYDRSASEKLALMAKEILDIFGLKVDEIDAFAVSKGPGSFTGLRIAAAMIKAFSFKDNKPIYTVSSLKAMSYRYKGLKYIVPAIDARRDRAFAALYSYENDFELVNEERIYTLDELISIVNGLRGTIIMPGDFYGKYKEKFGDNVISGLYRENEPIAKEVLDYVIDHMDEMKAEDRYGAIPIYMKSSQAEEDKK</sequence>
<feature type="domain" description="Gcp-like" evidence="1">
    <location>
        <begin position="33"/>
        <end position="128"/>
    </location>
</feature>
<dbReference type="NCBIfam" id="TIGR03725">
    <property type="entry name" value="T6A_YeaZ"/>
    <property type="match status" value="1"/>
</dbReference>
<name>A0A9E7DJE3_9FIRM</name>
<dbReference type="SUPFAM" id="SSF53067">
    <property type="entry name" value="Actin-like ATPase domain"/>
    <property type="match status" value="2"/>
</dbReference>